<dbReference type="RefSeq" id="WP_089419853.1">
    <property type="nucleotide sequence ID" value="NZ_CP022415.1"/>
</dbReference>
<dbReference type="Pfam" id="PF04430">
    <property type="entry name" value="DUF498"/>
    <property type="match status" value="1"/>
</dbReference>
<evidence type="ECO:0000313" key="2">
    <source>
        <dbReference type="Proteomes" id="UP000199754"/>
    </source>
</evidence>
<keyword evidence="2" id="KW-1185">Reference proteome</keyword>
<dbReference type="PANTHER" id="PTHR21192">
    <property type="entry name" value="NUCLEAR PROTEIN E3-3"/>
    <property type="match status" value="1"/>
</dbReference>
<dbReference type="PANTHER" id="PTHR21192:SF2">
    <property type="entry name" value="NADH DEHYDROGENASE [UBIQUINONE] 1 ALPHA SUBCOMPLEX ASSEMBLY FACTOR 3"/>
    <property type="match status" value="1"/>
</dbReference>
<dbReference type="OrthoDB" id="7351393at2"/>
<name>A0A221JZ62_9RHOB</name>
<organism evidence="1 2">
    <name type="scientific">Pseudosulfitobacter pseudonitzschiae</name>
    <dbReference type="NCBI Taxonomy" id="1402135"/>
    <lineage>
        <taxon>Bacteria</taxon>
        <taxon>Pseudomonadati</taxon>
        <taxon>Pseudomonadota</taxon>
        <taxon>Alphaproteobacteria</taxon>
        <taxon>Rhodobacterales</taxon>
        <taxon>Roseobacteraceae</taxon>
        <taxon>Pseudosulfitobacter</taxon>
    </lineage>
</organism>
<dbReference type="Gene3D" id="3.40.1230.10">
    <property type="entry name" value="MTH938-like"/>
    <property type="match status" value="1"/>
</dbReference>
<sequence>MRLNEVTYNDAKPVEGYGPGFFRIGGEVFQGAVLTGPDGTQIWDGYDAPEALLALAGRIDVLFMGTGAEIAHIPTGLRTQLEEAGVGVEVMASPAAARTYNVLLSEGRRIALAMLPV</sequence>
<dbReference type="EMBL" id="CP022415">
    <property type="protein sequence ID" value="ASM71867.1"/>
    <property type="molecule type" value="Genomic_DNA"/>
</dbReference>
<protein>
    <submittedName>
        <fullName evidence="1">Membrane protein</fullName>
    </submittedName>
</protein>
<dbReference type="STRING" id="1402135.SAMN05444149_105273"/>
<dbReference type="InterPro" id="IPR007523">
    <property type="entry name" value="NDUFAF3/AAMDC"/>
</dbReference>
<gene>
    <name evidence="1" type="ORF">SULPSESMR1_01041</name>
</gene>
<dbReference type="SUPFAM" id="SSF64076">
    <property type="entry name" value="MTH938-like"/>
    <property type="match status" value="1"/>
</dbReference>
<accession>A0A221JZ62</accession>
<dbReference type="Proteomes" id="UP000199754">
    <property type="component" value="Chromosome"/>
</dbReference>
<reference evidence="1 2" key="1">
    <citation type="submission" date="2017-07" db="EMBL/GenBank/DDBJ databases">
        <title>Genome Sequence of Sulfitobacter pseudonitzschiae Strain SMR1 Isolated from a culture of the Diatom Skeletonema marinoi.</title>
        <authorList>
            <person name="Topel M."/>
            <person name="Pinder M.I.M."/>
            <person name="Johansson O.N."/>
            <person name="Kourtchenko O."/>
            <person name="Godhe A."/>
            <person name="Clarke A.K."/>
        </authorList>
    </citation>
    <scope>NUCLEOTIDE SEQUENCE [LARGE SCALE GENOMIC DNA]</scope>
    <source>
        <strain evidence="1 2">SMR1</strain>
    </source>
</reference>
<dbReference type="AlphaFoldDB" id="A0A221JZ62"/>
<dbReference type="InterPro" id="IPR036748">
    <property type="entry name" value="MTH938-like_sf"/>
</dbReference>
<dbReference type="CDD" id="cd00248">
    <property type="entry name" value="Mth938-like"/>
    <property type="match status" value="1"/>
</dbReference>
<evidence type="ECO:0000313" key="1">
    <source>
        <dbReference type="EMBL" id="ASM71867.1"/>
    </source>
</evidence>
<dbReference type="KEGG" id="spse:SULPSESMR1_01041"/>
<proteinExistence type="predicted"/>